<evidence type="ECO:0000256" key="3">
    <source>
        <dbReference type="ARBA" id="ARBA00023136"/>
    </source>
</evidence>
<keyword evidence="2 4" id="KW-0997">Cell inner membrane</keyword>
<name>A0ABN1L6Z1_9GAMM</name>
<dbReference type="EMBL" id="BAAAFA010000005">
    <property type="protein sequence ID" value="GAA0816369.1"/>
    <property type="molecule type" value="Genomic_DNA"/>
</dbReference>
<evidence type="ECO:0000313" key="6">
    <source>
        <dbReference type="Proteomes" id="UP001500021"/>
    </source>
</evidence>
<accession>A0ABN1L6Z1</accession>
<dbReference type="Gene3D" id="3.40.1580.20">
    <property type="entry name" value="Syd protein"/>
    <property type="match status" value="1"/>
</dbReference>
<evidence type="ECO:0000256" key="1">
    <source>
        <dbReference type="ARBA" id="ARBA00022475"/>
    </source>
</evidence>
<comment type="caution">
    <text evidence="5">The sequence shown here is derived from an EMBL/GenBank/DDBJ whole genome shotgun (WGS) entry which is preliminary data.</text>
</comment>
<protein>
    <recommendedName>
        <fullName evidence="4">Protein Syd</fullName>
    </recommendedName>
</protein>
<keyword evidence="3 4" id="KW-0472">Membrane</keyword>
<gene>
    <name evidence="4 5" type="primary">syd</name>
    <name evidence="5" type="ORF">GCM10009111_16030</name>
</gene>
<keyword evidence="1 4" id="KW-1003">Cell membrane</keyword>
<reference evidence="5 6" key="1">
    <citation type="journal article" date="2019" name="Int. J. Syst. Evol. Microbiol.">
        <title>The Global Catalogue of Microorganisms (GCM) 10K type strain sequencing project: providing services to taxonomists for standard genome sequencing and annotation.</title>
        <authorList>
            <consortium name="The Broad Institute Genomics Platform"/>
            <consortium name="The Broad Institute Genome Sequencing Center for Infectious Disease"/>
            <person name="Wu L."/>
            <person name="Ma J."/>
        </authorList>
    </citation>
    <scope>NUCLEOTIDE SEQUENCE [LARGE SCALE GENOMIC DNA]</scope>
    <source>
        <strain evidence="5 6">JCM 15608</strain>
    </source>
</reference>
<dbReference type="Pfam" id="PF07348">
    <property type="entry name" value="Syd"/>
    <property type="match status" value="1"/>
</dbReference>
<comment type="function">
    <text evidence="4">Interacts with the SecY protein in vivo. May bind preferentially to an uncomplexed state of SecY, thus functioning either as a chelating agent for excess SecY in the cell or as a regulatory factor that negatively controls the translocase function.</text>
</comment>
<dbReference type="NCBIfam" id="NF003439">
    <property type="entry name" value="PRK04968.1"/>
    <property type="match status" value="1"/>
</dbReference>
<dbReference type="InterPro" id="IPR009948">
    <property type="entry name" value="Syd"/>
</dbReference>
<comment type="subcellular location">
    <subcellularLocation>
        <location evidence="4">Cell inner membrane</location>
        <topology evidence="4">Peripheral membrane protein</topology>
        <orientation evidence="4">Cytoplasmic side</orientation>
    </subcellularLocation>
    <text evidence="4">Loosely associated with the cytoplasmic side of the inner membrane, probably via SecY.</text>
</comment>
<dbReference type="RefSeq" id="WP_343816856.1">
    <property type="nucleotide sequence ID" value="NZ_BAAAFA010000005.1"/>
</dbReference>
<dbReference type="CDD" id="cd16323">
    <property type="entry name" value="Syd"/>
    <property type="match status" value="1"/>
</dbReference>
<proteinExistence type="inferred from homology"/>
<comment type="similarity">
    <text evidence="4">Belongs to the Syd family.</text>
</comment>
<organism evidence="5 6">
    <name type="scientific">Colwellia asteriadis</name>
    <dbReference type="NCBI Taxonomy" id="517723"/>
    <lineage>
        <taxon>Bacteria</taxon>
        <taxon>Pseudomonadati</taxon>
        <taxon>Pseudomonadota</taxon>
        <taxon>Gammaproteobacteria</taxon>
        <taxon>Alteromonadales</taxon>
        <taxon>Colwelliaceae</taxon>
        <taxon>Colwellia</taxon>
    </lineage>
</organism>
<evidence type="ECO:0000256" key="2">
    <source>
        <dbReference type="ARBA" id="ARBA00022519"/>
    </source>
</evidence>
<dbReference type="Proteomes" id="UP001500021">
    <property type="component" value="Unassembled WGS sequence"/>
</dbReference>
<dbReference type="InterPro" id="IPR038228">
    <property type="entry name" value="Syd_sf"/>
</dbReference>
<evidence type="ECO:0000313" key="5">
    <source>
        <dbReference type="EMBL" id="GAA0816369.1"/>
    </source>
</evidence>
<dbReference type="HAMAP" id="MF_01104">
    <property type="entry name" value="Syd"/>
    <property type="match status" value="1"/>
</dbReference>
<keyword evidence="6" id="KW-1185">Reference proteome</keyword>
<evidence type="ECO:0000256" key="4">
    <source>
        <dbReference type="HAMAP-Rule" id="MF_01104"/>
    </source>
</evidence>
<sequence length="195" mass="21989">MTSSNTTLAQAVLTFAEQHVALHQERNNNELPSTEFDEQWLSPCISEKLADDLCSWQPIAIAKLVEQKEIAKPLSFNNVEQALDLVLHQDIKTYFTTIFSDSIEAQCADGSLTLLFAWSEADFERLQENIIGHIMMKQRLKQAETVFFAVTDEEDIIISLDNETGEVWAERVGCKPHKKIADSLADLFTNVLTVS</sequence>